<protein>
    <submittedName>
        <fullName evidence="1">Uncharacterized protein</fullName>
    </submittedName>
</protein>
<name>A0A077WTI4_9FUNG</name>
<organism evidence="1">
    <name type="scientific">Lichtheimia ramosa</name>
    <dbReference type="NCBI Taxonomy" id="688394"/>
    <lineage>
        <taxon>Eukaryota</taxon>
        <taxon>Fungi</taxon>
        <taxon>Fungi incertae sedis</taxon>
        <taxon>Mucoromycota</taxon>
        <taxon>Mucoromycotina</taxon>
        <taxon>Mucoromycetes</taxon>
        <taxon>Mucorales</taxon>
        <taxon>Lichtheimiaceae</taxon>
        <taxon>Lichtheimia</taxon>
    </lineage>
</organism>
<dbReference type="PANTHER" id="PTHR38926">
    <property type="entry name" value="F-BOX DOMAIN CONTAINING PROTEIN, EXPRESSED"/>
    <property type="match status" value="1"/>
</dbReference>
<dbReference type="SUPFAM" id="SSF48452">
    <property type="entry name" value="TPR-like"/>
    <property type="match status" value="1"/>
</dbReference>
<sequence>MTYSALHDIVQQPTLTASNEKYQQLVYDSTTELLQSIQCILSALDRRAMALSKCASYESALRDATFMQRLSPTSAIGYIREAMIYSEQGKQHHAIDVCDKALSMVDTKHDLCAKLLPIKMSVQQRASTRIDFIKLLPVDIVFTTLIPMLMKAGDRLDACKPCPYLHVSHLWRDRIVQCIGGLYFMIHEKDEKDMYTHVIKCAQHTKSLRIDKYTRGTWLSDLLQKNDFCSLRELSIEYFTNQHVDHFMSSLKTVSNTLTHLHLLLEDVPSQSLATMLSACPNLIWLDFRLPGDVDLSSHPMTTWSNLTYLSIYGAHDLITLDQIIGIWKHCPSLEHLELHPCANVESALVITDYLPSIKDIHLEITYGGLELIYKKRGSSSDEIGITHLYLSSYPEEYVISTNVSPILKQYHDTVQHLVLYMDLDNDGNNNAYDVQYPQLKTLVLHSSAWWIPRNAPMLEEMTLTSKTIHEHTAVLDTIPANLRKLKLRLAHEPFLVDKTPLVTYLHRLGQQSQLNDLVVYFKNSDDIGTVLDVICHVGQLECLTVDSSDKWDAIQMEEFFGKLVIGCTRLRELRINCRHAPSIQSINTLKRLGDLTKLAFSVNGINNDISFCHAIQAIPQLKLILIYFAETANNAWIKYLYKQRPDIKVIKERFRTHY</sequence>
<reference evidence="1" key="1">
    <citation type="journal article" date="2014" name="Genome Announc.">
        <title>De novo whole-genome sequence and genome annotation of Lichtheimia ramosa.</title>
        <authorList>
            <person name="Linde J."/>
            <person name="Schwartze V."/>
            <person name="Binder U."/>
            <person name="Lass-Florl C."/>
            <person name="Voigt K."/>
            <person name="Horn F."/>
        </authorList>
    </citation>
    <scope>NUCLEOTIDE SEQUENCE</scope>
    <source>
        <strain evidence="1">JMRC FSU:6197</strain>
    </source>
</reference>
<evidence type="ECO:0000313" key="1">
    <source>
        <dbReference type="EMBL" id="CDS10635.1"/>
    </source>
</evidence>
<dbReference type="InterPro" id="IPR011990">
    <property type="entry name" value="TPR-like_helical_dom_sf"/>
</dbReference>
<dbReference type="AlphaFoldDB" id="A0A077WTI4"/>
<dbReference type="Gene3D" id="1.25.40.10">
    <property type="entry name" value="Tetratricopeptide repeat domain"/>
    <property type="match status" value="1"/>
</dbReference>
<dbReference type="OrthoDB" id="2264969at2759"/>
<dbReference type="SUPFAM" id="SSF52058">
    <property type="entry name" value="L domain-like"/>
    <property type="match status" value="1"/>
</dbReference>
<dbReference type="Gene3D" id="3.80.10.10">
    <property type="entry name" value="Ribonuclease Inhibitor"/>
    <property type="match status" value="2"/>
</dbReference>
<dbReference type="EMBL" id="LK023338">
    <property type="protein sequence ID" value="CDS10635.1"/>
    <property type="molecule type" value="Genomic_DNA"/>
</dbReference>
<proteinExistence type="predicted"/>
<dbReference type="InterPro" id="IPR032675">
    <property type="entry name" value="LRR_dom_sf"/>
</dbReference>
<dbReference type="PANTHER" id="PTHR38926:SF5">
    <property type="entry name" value="F-BOX AND LEUCINE-RICH REPEAT PROTEIN 6"/>
    <property type="match status" value="1"/>
</dbReference>
<gene>
    <name evidence="1" type="ORF">LRAMOSA11121</name>
</gene>
<accession>A0A077WTI4</accession>